<comment type="similarity">
    <text evidence="2">Belongs to the chromate ion transporter (CHR) (TC 2.A.51) family.</text>
</comment>
<dbReference type="PANTHER" id="PTHR43663">
    <property type="entry name" value="CHROMATE TRANSPORT PROTEIN-RELATED"/>
    <property type="match status" value="1"/>
</dbReference>
<dbReference type="RefSeq" id="WP_136724848.1">
    <property type="nucleotide sequence ID" value="NZ_SUMC01000015.1"/>
</dbReference>
<proteinExistence type="inferred from homology"/>
<sequence length="134" mass="13868">MTSNTPEGEGTAHTIKSPHSGGPAPPGFASVLRYFLRLGTLGFGGPIAVVGYMQRDLVQACGWISKQDFLDGVALGQTMPGPLAAQVARWVGYLKRACAGLLPVDAVAVCPCCASRGQAAVRRGYLRPVAVNAG</sequence>
<dbReference type="InterPro" id="IPR003370">
    <property type="entry name" value="Chromate_transpt"/>
</dbReference>
<feature type="region of interest" description="Disordered" evidence="7">
    <location>
        <begin position="1"/>
        <end position="22"/>
    </location>
</feature>
<gene>
    <name evidence="8" type="ORF">FCI23_17535</name>
</gene>
<comment type="subcellular location">
    <subcellularLocation>
        <location evidence="1">Cell membrane</location>
        <topology evidence="1">Multi-pass membrane protein</topology>
    </subcellularLocation>
</comment>
<dbReference type="PANTHER" id="PTHR43663:SF1">
    <property type="entry name" value="CHROMATE TRANSPORTER"/>
    <property type="match status" value="1"/>
</dbReference>
<evidence type="ECO:0000256" key="2">
    <source>
        <dbReference type="ARBA" id="ARBA00005262"/>
    </source>
</evidence>
<dbReference type="GO" id="GO:0015109">
    <property type="term" value="F:chromate transmembrane transporter activity"/>
    <property type="evidence" value="ECO:0007669"/>
    <property type="project" value="InterPro"/>
</dbReference>
<comment type="caution">
    <text evidence="8">The sequence shown here is derived from an EMBL/GenBank/DDBJ whole genome shotgun (WGS) entry which is preliminary data.</text>
</comment>
<dbReference type="EMBL" id="SUMC01000015">
    <property type="protein sequence ID" value="TKA10271.1"/>
    <property type="molecule type" value="Genomic_DNA"/>
</dbReference>
<accession>A0A4U0SPZ0</accession>
<dbReference type="AlphaFoldDB" id="A0A4U0SPZ0"/>
<evidence type="ECO:0000256" key="4">
    <source>
        <dbReference type="ARBA" id="ARBA00022692"/>
    </source>
</evidence>
<keyword evidence="6" id="KW-0472">Membrane</keyword>
<dbReference type="OrthoDB" id="8969999at2"/>
<protein>
    <submittedName>
        <fullName evidence="8">Chromate transporter</fullName>
    </submittedName>
</protein>
<dbReference type="Proteomes" id="UP000305778">
    <property type="component" value="Unassembled WGS sequence"/>
</dbReference>
<dbReference type="InterPro" id="IPR052518">
    <property type="entry name" value="CHR_Transporter"/>
</dbReference>
<evidence type="ECO:0000256" key="5">
    <source>
        <dbReference type="ARBA" id="ARBA00022989"/>
    </source>
</evidence>
<dbReference type="GO" id="GO:0005886">
    <property type="term" value="C:plasma membrane"/>
    <property type="evidence" value="ECO:0007669"/>
    <property type="project" value="UniProtKB-SubCell"/>
</dbReference>
<evidence type="ECO:0000256" key="3">
    <source>
        <dbReference type="ARBA" id="ARBA00022475"/>
    </source>
</evidence>
<evidence type="ECO:0000256" key="7">
    <source>
        <dbReference type="SAM" id="MobiDB-lite"/>
    </source>
</evidence>
<keyword evidence="5" id="KW-1133">Transmembrane helix</keyword>
<keyword evidence="9" id="KW-1185">Reference proteome</keyword>
<evidence type="ECO:0000256" key="6">
    <source>
        <dbReference type="ARBA" id="ARBA00023136"/>
    </source>
</evidence>
<reference evidence="8 9" key="1">
    <citation type="submission" date="2019-04" db="EMBL/GenBank/DDBJ databases">
        <title>Streptomyces oryziradicis sp. nov., a novel actinomycete isolated from rhizosphere soil of rice (Oryza sativa L.).</title>
        <authorList>
            <person name="Li C."/>
        </authorList>
    </citation>
    <scope>NUCLEOTIDE SEQUENCE [LARGE SCALE GENOMIC DNA]</scope>
    <source>
        <strain evidence="8 9">NEAU-C40</strain>
    </source>
</reference>
<keyword evidence="3" id="KW-1003">Cell membrane</keyword>
<dbReference type="Pfam" id="PF02417">
    <property type="entry name" value="Chromate_transp"/>
    <property type="match status" value="1"/>
</dbReference>
<keyword evidence="4" id="KW-0812">Transmembrane</keyword>
<evidence type="ECO:0000313" key="8">
    <source>
        <dbReference type="EMBL" id="TKA10271.1"/>
    </source>
</evidence>
<name>A0A4U0SPZ0_9ACTN</name>
<organism evidence="8 9">
    <name type="scientific">Actinacidiphila oryziradicis</name>
    <dbReference type="NCBI Taxonomy" id="2571141"/>
    <lineage>
        <taxon>Bacteria</taxon>
        <taxon>Bacillati</taxon>
        <taxon>Actinomycetota</taxon>
        <taxon>Actinomycetes</taxon>
        <taxon>Kitasatosporales</taxon>
        <taxon>Streptomycetaceae</taxon>
        <taxon>Actinacidiphila</taxon>
    </lineage>
</organism>
<evidence type="ECO:0000313" key="9">
    <source>
        <dbReference type="Proteomes" id="UP000305778"/>
    </source>
</evidence>
<evidence type="ECO:0000256" key="1">
    <source>
        <dbReference type="ARBA" id="ARBA00004651"/>
    </source>
</evidence>